<organism evidence="1">
    <name type="scientific">Rhipicephalus zambeziensis</name>
    <dbReference type="NCBI Taxonomy" id="60191"/>
    <lineage>
        <taxon>Eukaryota</taxon>
        <taxon>Metazoa</taxon>
        <taxon>Ecdysozoa</taxon>
        <taxon>Arthropoda</taxon>
        <taxon>Chelicerata</taxon>
        <taxon>Arachnida</taxon>
        <taxon>Acari</taxon>
        <taxon>Parasitiformes</taxon>
        <taxon>Ixodida</taxon>
        <taxon>Ixodoidea</taxon>
        <taxon>Ixodidae</taxon>
        <taxon>Rhipicephalinae</taxon>
        <taxon>Rhipicephalus</taxon>
        <taxon>Rhipicephalus</taxon>
    </lineage>
</organism>
<proteinExistence type="predicted"/>
<name>A0A224YER3_9ACAR</name>
<dbReference type="EMBL" id="GFPF01001308">
    <property type="protein sequence ID" value="MAA12454.1"/>
    <property type="molecule type" value="Transcribed_RNA"/>
</dbReference>
<accession>A0A224YER3</accession>
<evidence type="ECO:0000313" key="1">
    <source>
        <dbReference type="EMBL" id="MAA12454.1"/>
    </source>
</evidence>
<reference evidence="1" key="1">
    <citation type="journal article" date="2017" name="Parasit. Vectors">
        <title>Sialotranscriptomics of Rhipicephalus zambeziensis reveals intricate expression profiles of secretory proteins and suggests tight temporal transcriptional regulation during blood-feeding.</title>
        <authorList>
            <person name="de Castro M.H."/>
            <person name="de Klerk D."/>
            <person name="Pienaar R."/>
            <person name="Rees D.J.G."/>
            <person name="Mans B.J."/>
        </authorList>
    </citation>
    <scope>NUCLEOTIDE SEQUENCE</scope>
    <source>
        <tissue evidence="1">Salivary glands</tissue>
    </source>
</reference>
<dbReference type="AlphaFoldDB" id="A0A224YER3"/>
<sequence length="101" mass="10779">MSHCGTLGYNLCICAAITDHMAADDTESRCVALSFPVNAVLAMAISAIVDCCNVNEKKGPEAGTYCLPKVITNSCDCTKEISKKRSTWLMRASTGRITEGT</sequence>
<protein>
    <submittedName>
        <fullName evidence="1">Uncharacterized protein</fullName>
    </submittedName>
</protein>